<evidence type="ECO:0008006" key="3">
    <source>
        <dbReference type="Google" id="ProtNLM"/>
    </source>
</evidence>
<protein>
    <recommendedName>
        <fullName evidence="3">FlgN protein</fullName>
    </recommendedName>
</protein>
<proteinExistence type="predicted"/>
<evidence type="ECO:0000313" key="1">
    <source>
        <dbReference type="EMBL" id="XFO70810.1"/>
    </source>
</evidence>
<evidence type="ECO:0000313" key="2">
    <source>
        <dbReference type="Proteomes" id="UP000216052"/>
    </source>
</evidence>
<accession>A0ABZ3IYF4</accession>
<gene>
    <name evidence="1" type="ORF">SPACI_008100</name>
</gene>
<reference evidence="1" key="1">
    <citation type="submission" date="2024-05" db="EMBL/GenBank/DDBJ databases">
        <title>Isolation and characterization of Sporomusa carbonis sp. nov., a carboxydotrophic hydrogenogen in the genus of Sporomusa isolated from a charcoal burning pile.</title>
        <authorList>
            <person name="Boeer T."/>
            <person name="Rosenbaum F."/>
            <person name="Eysell L."/>
            <person name="Mueller V."/>
            <person name="Daniel R."/>
            <person name="Poehlein A."/>
        </authorList>
    </citation>
    <scope>NUCLEOTIDE SEQUENCE [LARGE SCALE GENOMIC DNA]</scope>
    <source>
        <strain evidence="1">DSM 3132</strain>
    </source>
</reference>
<keyword evidence="2" id="KW-1185">Reference proteome</keyword>
<dbReference type="Proteomes" id="UP000216052">
    <property type="component" value="Chromosome"/>
</dbReference>
<sequence>MEQGEEEARKCLQRKLQILEQIAAKTETLSRFVPDRKITGLGRVLRERKALIDELAVVHAQIANNPAWKHEAGLATLVQEATGKHREVLERSHQVLQQAMQEKTRMASEIRSSKLYRHARSQYVTPWRDMMAGCRFNTKG</sequence>
<organism evidence="1 2">
    <name type="scientific">Sporomusa acidovorans (strain ATCC 49682 / DSM 3132 / Mol)</name>
    <dbReference type="NCBI Taxonomy" id="1123286"/>
    <lineage>
        <taxon>Bacteria</taxon>
        <taxon>Bacillati</taxon>
        <taxon>Bacillota</taxon>
        <taxon>Negativicutes</taxon>
        <taxon>Selenomonadales</taxon>
        <taxon>Sporomusaceae</taxon>
        <taxon>Sporomusa</taxon>
    </lineage>
</organism>
<dbReference type="RefSeq" id="WP_093794376.1">
    <property type="nucleotide sequence ID" value="NZ_CP155571.1"/>
</dbReference>
<dbReference type="EMBL" id="CP155571">
    <property type="protein sequence ID" value="XFO70810.1"/>
    <property type="molecule type" value="Genomic_DNA"/>
</dbReference>
<name>A0ABZ3IYF4_SPOA4</name>